<dbReference type="PANTHER" id="PTHR12801">
    <property type="entry name" value="RNA EXONUCLEASE REXO1 / RECO3 FAMILY MEMBER-RELATED"/>
    <property type="match status" value="1"/>
</dbReference>
<dbReference type="GeneID" id="101830369"/>
<dbReference type="OrthoDB" id="206335at2759"/>
<evidence type="ECO:0000256" key="4">
    <source>
        <dbReference type="ARBA" id="ARBA00022801"/>
    </source>
</evidence>
<dbReference type="InterPro" id="IPR036397">
    <property type="entry name" value="RNaseH_sf"/>
</dbReference>
<dbReference type="GO" id="GO:0005634">
    <property type="term" value="C:nucleus"/>
    <property type="evidence" value="ECO:0007669"/>
    <property type="project" value="UniProtKB-SubCell"/>
</dbReference>
<dbReference type="AlphaFoldDB" id="A0A1U7R8J0"/>
<keyword evidence="9" id="KW-1185">Reference proteome</keyword>
<evidence type="ECO:0000256" key="3">
    <source>
        <dbReference type="ARBA" id="ARBA00022722"/>
    </source>
</evidence>
<keyword evidence="5 10" id="KW-0269">Exonuclease</keyword>
<feature type="domain" description="Exonuclease" evidence="8">
    <location>
        <begin position="1052"/>
        <end position="1211"/>
    </location>
</feature>
<dbReference type="eggNOG" id="KOG2248">
    <property type="taxonomic scope" value="Eukaryota"/>
</dbReference>
<dbReference type="RefSeq" id="XP_005083357.1">
    <property type="nucleotide sequence ID" value="XM_005083300.4"/>
</dbReference>
<feature type="compositionally biased region" description="Basic and acidic residues" evidence="7">
    <location>
        <begin position="392"/>
        <end position="413"/>
    </location>
</feature>
<protein>
    <submittedName>
        <fullName evidence="10">LOW QUALITY PROTEIN: RNA exonuclease 1 homolog</fullName>
    </submittedName>
</protein>
<dbReference type="STRING" id="10036.ENSMAUP00000005305"/>
<evidence type="ECO:0000259" key="8">
    <source>
        <dbReference type="SMART" id="SM00479"/>
    </source>
</evidence>
<feature type="compositionally biased region" description="Acidic residues" evidence="7">
    <location>
        <begin position="513"/>
        <end position="522"/>
    </location>
</feature>
<comment type="subcellular location">
    <subcellularLocation>
        <location evidence="1">Nucleus</location>
    </subcellularLocation>
</comment>
<dbReference type="SMART" id="SM00479">
    <property type="entry name" value="EXOIII"/>
    <property type="match status" value="1"/>
</dbReference>
<dbReference type="InterPro" id="IPR013520">
    <property type="entry name" value="Ribonucl_H"/>
</dbReference>
<evidence type="ECO:0000256" key="6">
    <source>
        <dbReference type="ARBA" id="ARBA00023242"/>
    </source>
</evidence>
<evidence type="ECO:0000313" key="9">
    <source>
        <dbReference type="Proteomes" id="UP000886700"/>
    </source>
</evidence>
<feature type="compositionally biased region" description="Polar residues" evidence="7">
    <location>
        <begin position="762"/>
        <end position="780"/>
    </location>
</feature>
<keyword evidence="4" id="KW-0378">Hydrolase</keyword>
<dbReference type="CDD" id="cd06145">
    <property type="entry name" value="REX1_like"/>
    <property type="match status" value="1"/>
</dbReference>
<dbReference type="InterPro" id="IPR031736">
    <property type="entry name" value="REXO1-like_dom"/>
</dbReference>
<dbReference type="PANTHER" id="PTHR12801:SF62">
    <property type="entry name" value="RNA EXONUCLEASE 1 HOMOLOG"/>
    <property type="match status" value="1"/>
</dbReference>
<evidence type="ECO:0000256" key="2">
    <source>
        <dbReference type="ARBA" id="ARBA00006357"/>
    </source>
</evidence>
<dbReference type="InterPro" id="IPR012337">
    <property type="entry name" value="RNaseH-like_sf"/>
</dbReference>
<evidence type="ECO:0000256" key="1">
    <source>
        <dbReference type="ARBA" id="ARBA00004123"/>
    </source>
</evidence>
<dbReference type="KEGG" id="maua:101830369"/>
<accession>A0A1U7R8J0</accession>
<evidence type="ECO:0000256" key="5">
    <source>
        <dbReference type="ARBA" id="ARBA00022839"/>
    </source>
</evidence>
<dbReference type="InterPro" id="IPR047021">
    <property type="entry name" value="REXO1/3/4-like"/>
</dbReference>
<dbReference type="InterPro" id="IPR034922">
    <property type="entry name" value="REX1-like_exo"/>
</dbReference>
<dbReference type="CTD" id="57455"/>
<evidence type="ECO:0000256" key="7">
    <source>
        <dbReference type="SAM" id="MobiDB-lite"/>
    </source>
</evidence>
<dbReference type="Pfam" id="PF15870">
    <property type="entry name" value="EloA-BP1"/>
    <property type="match status" value="1"/>
</dbReference>
<dbReference type="FunFam" id="3.30.420.10:FF:000021">
    <property type="entry name" value="RNA exonuclease 1 homolog"/>
    <property type="match status" value="1"/>
</dbReference>
<name>A0A1U7R8J0_MESAU</name>
<dbReference type="GO" id="GO:0003676">
    <property type="term" value="F:nucleic acid binding"/>
    <property type="evidence" value="ECO:0007669"/>
    <property type="project" value="InterPro"/>
</dbReference>
<gene>
    <name evidence="10" type="primary">Rexo1</name>
</gene>
<feature type="region of interest" description="Disordered" evidence="7">
    <location>
        <begin position="148"/>
        <end position="592"/>
    </location>
</feature>
<keyword evidence="3" id="KW-0540">Nuclease</keyword>
<reference evidence="10" key="1">
    <citation type="submission" date="2025-08" db="UniProtKB">
        <authorList>
            <consortium name="RefSeq"/>
        </authorList>
    </citation>
    <scope>IDENTIFICATION</scope>
    <source>
        <tissue evidence="10">Liver</tissue>
    </source>
</reference>
<feature type="region of interest" description="Disordered" evidence="7">
    <location>
        <begin position="721"/>
        <end position="790"/>
    </location>
</feature>
<organism evidence="9 10">
    <name type="scientific">Mesocricetus auratus</name>
    <name type="common">Golden hamster</name>
    <dbReference type="NCBI Taxonomy" id="10036"/>
    <lineage>
        <taxon>Eukaryota</taxon>
        <taxon>Metazoa</taxon>
        <taxon>Chordata</taxon>
        <taxon>Craniata</taxon>
        <taxon>Vertebrata</taxon>
        <taxon>Euteleostomi</taxon>
        <taxon>Mammalia</taxon>
        <taxon>Eutheria</taxon>
        <taxon>Euarchontoglires</taxon>
        <taxon>Glires</taxon>
        <taxon>Rodentia</taxon>
        <taxon>Myomorpha</taxon>
        <taxon>Muroidea</taxon>
        <taxon>Cricetidae</taxon>
        <taxon>Cricetinae</taxon>
        <taxon>Mesocricetus</taxon>
    </lineage>
</organism>
<keyword evidence="6" id="KW-0539">Nucleus</keyword>
<feature type="compositionally biased region" description="Basic and acidic residues" evidence="7">
    <location>
        <begin position="313"/>
        <end position="326"/>
    </location>
</feature>
<dbReference type="GO" id="GO:0004527">
    <property type="term" value="F:exonuclease activity"/>
    <property type="evidence" value="ECO:0007669"/>
    <property type="project" value="UniProtKB-KW"/>
</dbReference>
<evidence type="ECO:0000313" key="10">
    <source>
        <dbReference type="RefSeq" id="XP_005083357.1"/>
    </source>
</evidence>
<comment type="similarity">
    <text evidence="2">Belongs to the REXO1/REXO3 family.</text>
</comment>
<dbReference type="Proteomes" id="UP000886700">
    <property type="component" value="Unplaced"/>
</dbReference>
<proteinExistence type="inferred from homology"/>
<dbReference type="Gene3D" id="3.30.420.10">
    <property type="entry name" value="Ribonuclease H-like superfamily/Ribonuclease H"/>
    <property type="match status" value="1"/>
</dbReference>
<feature type="compositionally biased region" description="Basic and acidic residues" evidence="7">
    <location>
        <begin position="621"/>
        <end position="642"/>
    </location>
</feature>
<feature type="region of interest" description="Disordered" evidence="7">
    <location>
        <begin position="616"/>
        <end position="682"/>
    </location>
</feature>
<dbReference type="SUPFAM" id="SSF53098">
    <property type="entry name" value="Ribonuclease H-like"/>
    <property type="match status" value="1"/>
</dbReference>
<sequence length="1214" mass="130703">MLRSTGFFRSIDCPYWTGAPGGPCRRPYCHFRHRGARGPGAPGGGGIAASPAAGLGYDPYNPELPQPPAQRENGTLGQGDGMLELELVNQAIEAVRGEVELEQRRYQELLETARGHGAGASALAPCSPPTGLDDDDTFSLALTYTPAGLLSPDSGYQPTPLTAPDEPGHKYSLAPSERGQGRAGGGTSALEYVPKAVGQPRHYGRPVSGGKYVVDSSKPSTDLEYDPLSNYSARHLGRTSARDERATKRPRGSRGAEPYTPAIKKPCDPFSGCEARFSDSEDDVASPPKADSGSPKAGADPESKAPGNPASKDGPKGEEGSLRGTKEMAVQYDVGDLGQPPRAADTVALSKPGSPARASQDAGVPKDGKAKKKKSGTPASLSHKDKTRKRDTKKDKDPGCPREKEKACADRKRSQTGTPPGKAQGPEGTKKKPSNTAMVASSGKGGRGCPSSGRPRPQDSGPSPHTPLAWKAGSARKTPSGKLVARKARSLDEGALQDAPKLKKRALSHAELFGDESEDDDSGLGGRAPRVWPPTLPTLSSDSDSDSDSSLGLGETQVPKRLKAAPPASPTPPSPLSSSSSGTSQCAEEGVGYSALEKEVDFDADPMEECLRIFNESTSVKTEDKGRLARQPPKEKAEEKSHAGLTTLFPGQKRRVSHLCKSSKEAETPKRAPVAPPVRPPTAQEVCYRRAQQAQRDSASWLQAAPRPTDRLSSVHISAPGEKRRIAHVPNPRLATAPTGAKRALPASSSQVSHGPEPGSQPLKTRTLSGMASKTTTTVTPKRIAHSPSLQSLKKPIIPKEFGGKVPTVVRQRYLNLFIEECLKFCSSNQEAIEKALNEEKVAYERSPSKNIYLNVAVNTLKKLRGLVPNTVPSLSKASGRRVVSHEVVLGGKLAAKTSFSLSRPSSPRVEELRGNALYSRLREYLLTQEQLKENGYPFPHPERPGGAVIFTAEEKKAKDPSCRICCRCGTEYLVSSSGRCVRSEECYYHWGRLRRNRVAGGWETQYMCCSAAVGSAGCQVAKQHVQDGRKENLEGFVRTFQKELPEDSHAGVFALDCEMSYTTYGLELTRVTVVDTDMQVVYDTFVKPDNEVVDYNTRFSGVTEADLVDTSITLRDVQAVLLSMFSADTILIGHSLESDLLALKVIHSTVVDTSVLFPHRLGLPYKRSLRNLMADYLRQIIQDNVDGHSSSEDASACMHLVIWKIREDAKTKR</sequence>